<keyword evidence="5" id="KW-0862">Zinc</keyword>
<dbReference type="CDD" id="cd07723">
    <property type="entry name" value="hydroxyacylglutathione_hydrolase_MBL-fold"/>
    <property type="match status" value="1"/>
</dbReference>
<dbReference type="SMART" id="SM00849">
    <property type="entry name" value="Lactamase_B"/>
    <property type="match status" value="1"/>
</dbReference>
<evidence type="ECO:0000256" key="1">
    <source>
        <dbReference type="ARBA" id="ARBA00001947"/>
    </source>
</evidence>
<dbReference type="GO" id="GO:0016787">
    <property type="term" value="F:hydrolase activity"/>
    <property type="evidence" value="ECO:0007669"/>
    <property type="project" value="UniProtKB-KW"/>
</dbReference>
<dbReference type="InterPro" id="IPR036866">
    <property type="entry name" value="RibonucZ/Hydroxyglut_hydro"/>
</dbReference>
<proteinExistence type="inferred from homology"/>
<keyword evidence="3" id="KW-0479">Metal-binding</keyword>
<keyword evidence="8" id="KW-1185">Reference proteome</keyword>
<evidence type="ECO:0000259" key="6">
    <source>
        <dbReference type="SMART" id="SM00849"/>
    </source>
</evidence>
<dbReference type="EMBL" id="JAKKPZ010000040">
    <property type="protein sequence ID" value="KAI1707553.1"/>
    <property type="molecule type" value="Genomic_DNA"/>
</dbReference>
<accession>A0AAD4MXW0</accession>
<comment type="cofactor">
    <cofactor evidence="1">
        <name>Zn(2+)</name>
        <dbReference type="ChEBI" id="CHEBI:29105"/>
    </cofactor>
</comment>
<name>A0AAD4MXW0_9BILA</name>
<dbReference type="GO" id="GO:0046872">
    <property type="term" value="F:metal ion binding"/>
    <property type="evidence" value="ECO:0007669"/>
    <property type="project" value="UniProtKB-KW"/>
</dbReference>
<evidence type="ECO:0000256" key="3">
    <source>
        <dbReference type="ARBA" id="ARBA00022723"/>
    </source>
</evidence>
<evidence type="ECO:0000256" key="2">
    <source>
        <dbReference type="ARBA" id="ARBA00006759"/>
    </source>
</evidence>
<dbReference type="Proteomes" id="UP001201812">
    <property type="component" value="Unassembled WGS sequence"/>
</dbReference>
<dbReference type="Pfam" id="PF00753">
    <property type="entry name" value="Lactamase_B"/>
    <property type="match status" value="1"/>
</dbReference>
<evidence type="ECO:0000313" key="8">
    <source>
        <dbReference type="Proteomes" id="UP001201812"/>
    </source>
</evidence>
<evidence type="ECO:0000256" key="4">
    <source>
        <dbReference type="ARBA" id="ARBA00022801"/>
    </source>
</evidence>
<reference evidence="7" key="1">
    <citation type="submission" date="2022-01" db="EMBL/GenBank/DDBJ databases">
        <title>Genome Sequence Resource for Two Populations of Ditylenchus destructor, the Migratory Endoparasitic Phytonematode.</title>
        <authorList>
            <person name="Zhang H."/>
            <person name="Lin R."/>
            <person name="Xie B."/>
        </authorList>
    </citation>
    <scope>NUCLEOTIDE SEQUENCE</scope>
    <source>
        <strain evidence="7">BazhouSP</strain>
    </source>
</reference>
<dbReference type="AlphaFoldDB" id="A0AAD4MXW0"/>
<organism evidence="7 8">
    <name type="scientific">Ditylenchus destructor</name>
    <dbReference type="NCBI Taxonomy" id="166010"/>
    <lineage>
        <taxon>Eukaryota</taxon>
        <taxon>Metazoa</taxon>
        <taxon>Ecdysozoa</taxon>
        <taxon>Nematoda</taxon>
        <taxon>Chromadorea</taxon>
        <taxon>Rhabditida</taxon>
        <taxon>Tylenchina</taxon>
        <taxon>Tylenchomorpha</taxon>
        <taxon>Sphaerularioidea</taxon>
        <taxon>Anguinidae</taxon>
        <taxon>Anguininae</taxon>
        <taxon>Ditylenchus</taxon>
    </lineage>
</organism>
<dbReference type="PANTHER" id="PTHR11935:SF116">
    <property type="entry name" value="HYDROLASE PNKD-RELATED"/>
    <property type="match status" value="1"/>
</dbReference>
<protein>
    <submittedName>
        <fullName evidence="7">Metallo-beta-lactamase superfamily domain-containing protein</fullName>
    </submittedName>
</protein>
<dbReference type="SUPFAM" id="SSF56281">
    <property type="entry name" value="Metallo-hydrolase/oxidoreductase"/>
    <property type="match status" value="1"/>
</dbReference>
<dbReference type="PANTHER" id="PTHR11935">
    <property type="entry name" value="BETA LACTAMASE DOMAIN"/>
    <property type="match status" value="1"/>
</dbReference>
<sequence>MEASGCYNKLRYFLYTKTPVGPWYTKKQWDKAKVQYPNGHRSITSFDYVGIKVTALPVGFDNYCYVITKSTQDTLPKRCVLIDVGDADTAINYMEENQIQPVAVLSTHKHWDHTYGNSELLGRFSDLKIYGDSTCSGVNSPIKEGDEIQAAGMILSVYSTPGHIREHLIYTLNHPQSGIRLIFAGDFVFNAGSGRLYECDAVIQLDSLTKFTQRFSSDDLIFPGHEYALENYRFSEWLCQRYLADNVSKNTSLTNEADEIQKLVVQYAQKVKECAEARVSNAPVVPFPLSEQLQLNLYFRTNEIFVHKLADEEVSEGDQKMQANIITKLFMLKNQFLSEEENK</sequence>
<evidence type="ECO:0000313" key="7">
    <source>
        <dbReference type="EMBL" id="KAI1707553.1"/>
    </source>
</evidence>
<gene>
    <name evidence="7" type="ORF">DdX_12388</name>
</gene>
<feature type="domain" description="Metallo-beta-lactamase" evidence="6">
    <location>
        <begin position="61"/>
        <end position="225"/>
    </location>
</feature>
<dbReference type="Gene3D" id="3.60.15.10">
    <property type="entry name" value="Ribonuclease Z/Hydroxyacylglutathione hydrolase-like"/>
    <property type="match status" value="1"/>
</dbReference>
<comment type="similarity">
    <text evidence="2">Belongs to the metallo-beta-lactamase superfamily. Glyoxalase II family.</text>
</comment>
<dbReference type="InterPro" id="IPR001279">
    <property type="entry name" value="Metallo-B-lactamas"/>
</dbReference>
<evidence type="ECO:0000256" key="5">
    <source>
        <dbReference type="ARBA" id="ARBA00022833"/>
    </source>
</evidence>
<comment type="caution">
    <text evidence="7">The sequence shown here is derived from an EMBL/GenBank/DDBJ whole genome shotgun (WGS) entry which is preliminary data.</text>
</comment>
<dbReference type="InterPro" id="IPR035680">
    <property type="entry name" value="Clx_II_MBL"/>
</dbReference>
<keyword evidence="4" id="KW-0378">Hydrolase</keyword>